<evidence type="ECO:0000256" key="1">
    <source>
        <dbReference type="ARBA" id="ARBA00023015"/>
    </source>
</evidence>
<dbReference type="CDD" id="cd07377">
    <property type="entry name" value="WHTH_GntR"/>
    <property type="match status" value="2"/>
</dbReference>
<dbReference type="InterPro" id="IPR011711">
    <property type="entry name" value="GntR_C"/>
</dbReference>
<dbReference type="SMART" id="SM00345">
    <property type="entry name" value="HTH_GNTR"/>
    <property type="match status" value="2"/>
</dbReference>
<dbReference type="Gene3D" id="1.10.10.10">
    <property type="entry name" value="Winged helix-like DNA-binding domain superfamily/Winged helix DNA-binding domain"/>
    <property type="match status" value="2"/>
</dbReference>
<dbReference type="Pfam" id="PF00392">
    <property type="entry name" value="GntR"/>
    <property type="match status" value="2"/>
</dbReference>
<dbReference type="Pfam" id="PF07729">
    <property type="entry name" value="FCD"/>
    <property type="match status" value="2"/>
</dbReference>
<keyword evidence="6" id="KW-1185">Reference proteome</keyword>
<dbReference type="InterPro" id="IPR036388">
    <property type="entry name" value="WH-like_DNA-bd_sf"/>
</dbReference>
<keyword evidence="1" id="KW-0805">Transcription regulation</keyword>
<comment type="caution">
    <text evidence="5">The sequence shown here is derived from an EMBL/GenBank/DDBJ whole genome shotgun (WGS) entry which is preliminary data.</text>
</comment>
<reference evidence="5 6" key="1">
    <citation type="submission" date="2020-05" db="EMBL/GenBank/DDBJ databases">
        <title>Azospirillum oleiclasticum sp. nov, a nitrogen-fixing and heavy crude oil-emulsifying bacterium isolated from the crude oil of Yumen Oilfield.</title>
        <authorList>
            <person name="Wu D."/>
            <person name="Cai M."/>
            <person name="Zhang X."/>
        </authorList>
    </citation>
    <scope>NUCLEOTIDE SEQUENCE [LARGE SCALE GENOMIC DNA]</scope>
    <source>
        <strain evidence="5 6">ROY-1-1-2</strain>
    </source>
</reference>
<feature type="domain" description="HTH gntR-type" evidence="4">
    <location>
        <begin position="278"/>
        <end position="346"/>
    </location>
</feature>
<dbReference type="SMART" id="SM00895">
    <property type="entry name" value="FCD"/>
    <property type="match status" value="2"/>
</dbReference>
<dbReference type="EMBL" id="JABFDB010000001">
    <property type="protein sequence ID" value="NYZ18464.1"/>
    <property type="molecule type" value="Genomic_DNA"/>
</dbReference>
<dbReference type="SUPFAM" id="SSF46785">
    <property type="entry name" value="Winged helix' DNA-binding domain"/>
    <property type="match status" value="2"/>
</dbReference>
<keyword evidence="3" id="KW-0804">Transcription</keyword>
<dbReference type="InterPro" id="IPR000524">
    <property type="entry name" value="Tscrpt_reg_HTH_GntR"/>
</dbReference>
<dbReference type="Gene3D" id="1.20.120.530">
    <property type="entry name" value="GntR ligand-binding domain-like"/>
    <property type="match status" value="2"/>
</dbReference>
<name>A0ABX2T2D2_9PROT</name>
<evidence type="ECO:0000256" key="2">
    <source>
        <dbReference type="ARBA" id="ARBA00023125"/>
    </source>
</evidence>
<keyword evidence="2" id="KW-0238">DNA-binding</keyword>
<evidence type="ECO:0000313" key="6">
    <source>
        <dbReference type="Proteomes" id="UP000584642"/>
    </source>
</evidence>
<feature type="domain" description="HTH gntR-type" evidence="4">
    <location>
        <begin position="40"/>
        <end position="108"/>
    </location>
</feature>
<dbReference type="SUPFAM" id="SSF48008">
    <property type="entry name" value="GntR ligand-binding domain-like"/>
    <property type="match status" value="2"/>
</dbReference>
<organism evidence="5 6">
    <name type="scientific">Azospirillum oleiclasticum</name>
    <dbReference type="NCBI Taxonomy" id="2735135"/>
    <lineage>
        <taxon>Bacteria</taxon>
        <taxon>Pseudomonadati</taxon>
        <taxon>Pseudomonadota</taxon>
        <taxon>Alphaproteobacteria</taxon>
        <taxon>Rhodospirillales</taxon>
        <taxon>Azospirillaceae</taxon>
        <taxon>Azospirillum</taxon>
    </lineage>
</organism>
<dbReference type="PANTHER" id="PTHR43537">
    <property type="entry name" value="TRANSCRIPTIONAL REGULATOR, GNTR FAMILY"/>
    <property type="match status" value="1"/>
</dbReference>
<evidence type="ECO:0000256" key="3">
    <source>
        <dbReference type="ARBA" id="ARBA00023163"/>
    </source>
</evidence>
<dbReference type="InterPro" id="IPR036390">
    <property type="entry name" value="WH_DNA-bd_sf"/>
</dbReference>
<evidence type="ECO:0000259" key="4">
    <source>
        <dbReference type="PROSITE" id="PS50949"/>
    </source>
</evidence>
<evidence type="ECO:0000313" key="5">
    <source>
        <dbReference type="EMBL" id="NYZ18464.1"/>
    </source>
</evidence>
<dbReference type="PANTHER" id="PTHR43537:SF5">
    <property type="entry name" value="UXU OPERON TRANSCRIPTIONAL REGULATOR"/>
    <property type="match status" value="1"/>
</dbReference>
<dbReference type="RefSeq" id="WP_180280206.1">
    <property type="nucleotide sequence ID" value="NZ_JABFDB010000001.1"/>
</dbReference>
<dbReference type="PRINTS" id="PR00035">
    <property type="entry name" value="HTHGNTR"/>
</dbReference>
<protein>
    <submittedName>
        <fullName evidence="5">FadR family transcriptional regulator</fullName>
    </submittedName>
</protein>
<dbReference type="InterPro" id="IPR008920">
    <property type="entry name" value="TF_FadR/GntR_C"/>
</dbReference>
<proteinExistence type="predicted"/>
<gene>
    <name evidence="5" type="ORF">HND93_01965</name>
</gene>
<dbReference type="Proteomes" id="UP000584642">
    <property type="component" value="Unassembled WGS sequence"/>
</dbReference>
<dbReference type="PROSITE" id="PS50949">
    <property type="entry name" value="HTH_GNTR"/>
    <property type="match status" value="2"/>
</dbReference>
<sequence length="506" mass="54492">MTGALLDLRLALLRGETPCPLDLTDIGRPHRLRLQLQTKSALSDRLAVNLLGFIASGRLGPGARLPPERRIADAIQASRVSVRAALDRLKGNGYLEAVQGSGTRVVPSVETLSDLRAANRENLADLAEFREFLDGWLVTRALETASDDRLADIVGAVAMASTTSAAGFARDETLLRLLLADTARSPVLQALVHHLARSLGSHFTAVFELCGRPDDGAALRRANRELAEALAARDAGAAIRILNARLAGGAEAADAAFPPAVSEDDLLNDLASVQPHPEHLRDRLAREIAALVGSGELKDGDRLLSERRLADLFGVSRVSVRDALAALKDRGLITADERNGTRARAEGEGAGLAERLGALAAESLTNFRDLCEIRHYLEGWAARRAALRGSPGDRADLRCILAEMRRPIADPRRKIELDLRLHLTIARAAGSAVHLYVTEVLRQAVKAYFDYSLSNPAIAGGRDALLLDQHADIVDGIMARDAAAAERAMRAHCQGFRDRYQAVSGR</sequence>
<accession>A0ABX2T2D2</accession>